<evidence type="ECO:0000256" key="6">
    <source>
        <dbReference type="ARBA" id="ARBA00022643"/>
    </source>
</evidence>
<evidence type="ECO:0000256" key="1">
    <source>
        <dbReference type="ARBA" id="ARBA00001917"/>
    </source>
</evidence>
<dbReference type="PIRSF" id="PIRSF038996">
    <property type="entry name" value="FldA"/>
    <property type="match status" value="1"/>
</dbReference>
<comment type="cofactor">
    <cofactor evidence="1 8">
        <name>FMN</name>
        <dbReference type="ChEBI" id="CHEBI:58210"/>
    </cofactor>
</comment>
<name>A0ABV8CM48_9GAMM</name>
<dbReference type="NCBIfam" id="NF009023">
    <property type="entry name" value="PRK12359.1"/>
    <property type="match status" value="1"/>
</dbReference>
<evidence type="ECO:0000256" key="5">
    <source>
        <dbReference type="ARBA" id="ARBA00022630"/>
    </source>
</evidence>
<dbReference type="InterPro" id="IPR010086">
    <property type="entry name" value="Flavodoxin_lc"/>
</dbReference>
<dbReference type="NCBIfam" id="TIGR01752">
    <property type="entry name" value="flav_long"/>
    <property type="match status" value="1"/>
</dbReference>
<comment type="similarity">
    <text evidence="3 8">Belongs to the flavodoxin family.</text>
</comment>
<evidence type="ECO:0000256" key="7">
    <source>
        <dbReference type="ARBA" id="ARBA00022982"/>
    </source>
</evidence>
<evidence type="ECO:0000256" key="4">
    <source>
        <dbReference type="ARBA" id="ARBA00022448"/>
    </source>
</evidence>
<protein>
    <recommendedName>
        <fullName evidence="8">Flavodoxin</fullName>
    </recommendedName>
</protein>
<proteinExistence type="inferred from homology"/>
<keyword evidence="11" id="KW-1185">Reference proteome</keyword>
<dbReference type="PANTHER" id="PTHR42809">
    <property type="entry name" value="FLAVODOXIN 2"/>
    <property type="match status" value="1"/>
</dbReference>
<gene>
    <name evidence="10" type="primary">fldB</name>
    <name evidence="10" type="ORF">ACFOSS_07380</name>
</gene>
<dbReference type="InterPro" id="IPR050619">
    <property type="entry name" value="Flavodoxin"/>
</dbReference>
<dbReference type="InterPro" id="IPR029039">
    <property type="entry name" value="Flavoprotein-like_sf"/>
</dbReference>
<sequence length="173" mass="19576">MKIGLFYGSSTCYTEMVAEKIQARVGPELVTLHNLKTTSVQQMADYDCLMLGISTWDFGEIQEDWLASWDAIDSVDLRGKRIALFGLGDQAGYGEWFLDAMGLLHDKLVLQGCQLVGYWPNEGYEFDASKALSPDGQWFVGLALDETSQYDQTDERLDRWLPQVLDEMLMLTV</sequence>
<dbReference type="InterPro" id="IPR008254">
    <property type="entry name" value="Flavodoxin/NO_synth"/>
</dbReference>
<accession>A0ABV8CM48</accession>
<evidence type="ECO:0000256" key="2">
    <source>
        <dbReference type="ARBA" id="ARBA00003297"/>
    </source>
</evidence>
<feature type="domain" description="Flavodoxin-like" evidence="9">
    <location>
        <begin position="3"/>
        <end position="165"/>
    </location>
</feature>
<keyword evidence="7 8" id="KW-0249">Electron transport</keyword>
<reference evidence="11" key="1">
    <citation type="journal article" date="2019" name="Int. J. Syst. Evol. Microbiol.">
        <title>The Global Catalogue of Microorganisms (GCM) 10K type strain sequencing project: providing services to taxonomists for standard genome sequencing and annotation.</title>
        <authorList>
            <consortium name="The Broad Institute Genomics Platform"/>
            <consortium name="The Broad Institute Genome Sequencing Center for Infectious Disease"/>
            <person name="Wu L."/>
            <person name="Ma J."/>
        </authorList>
    </citation>
    <scope>NUCLEOTIDE SEQUENCE [LARGE SCALE GENOMIC DNA]</scope>
    <source>
        <strain evidence="11">CCUG 54939</strain>
    </source>
</reference>
<keyword evidence="4 8" id="KW-0813">Transport</keyword>
<dbReference type="Gene3D" id="3.40.50.360">
    <property type="match status" value="1"/>
</dbReference>
<comment type="caution">
    <text evidence="10">The sequence shown here is derived from an EMBL/GenBank/DDBJ whole genome shotgun (WGS) entry which is preliminary data.</text>
</comment>
<dbReference type="PANTHER" id="PTHR42809:SF3">
    <property type="entry name" value="FLAVODOXIN 2"/>
    <property type="match status" value="1"/>
</dbReference>
<dbReference type="InterPro" id="IPR001226">
    <property type="entry name" value="Flavodoxin_CS"/>
</dbReference>
<dbReference type="PROSITE" id="PS50902">
    <property type="entry name" value="FLAVODOXIN_LIKE"/>
    <property type="match status" value="1"/>
</dbReference>
<keyword evidence="5 8" id="KW-0285">Flavoprotein</keyword>
<dbReference type="NCBIfam" id="NF006739">
    <property type="entry name" value="PRK09267.1-5"/>
    <property type="match status" value="1"/>
</dbReference>
<dbReference type="Pfam" id="PF00258">
    <property type="entry name" value="Flavodoxin_1"/>
    <property type="match status" value="1"/>
</dbReference>
<evidence type="ECO:0000313" key="11">
    <source>
        <dbReference type="Proteomes" id="UP001595692"/>
    </source>
</evidence>
<evidence type="ECO:0000259" key="9">
    <source>
        <dbReference type="PROSITE" id="PS50902"/>
    </source>
</evidence>
<dbReference type="PROSITE" id="PS00201">
    <property type="entry name" value="FLAVODOXIN"/>
    <property type="match status" value="1"/>
</dbReference>
<dbReference type="SUPFAM" id="SSF52218">
    <property type="entry name" value="Flavoproteins"/>
    <property type="match status" value="1"/>
</dbReference>
<keyword evidence="6 8" id="KW-0288">FMN</keyword>
<dbReference type="Proteomes" id="UP001595692">
    <property type="component" value="Unassembled WGS sequence"/>
</dbReference>
<organism evidence="10 11">
    <name type="scientific">Pseudaeromonas sharmana</name>
    <dbReference type="NCBI Taxonomy" id="328412"/>
    <lineage>
        <taxon>Bacteria</taxon>
        <taxon>Pseudomonadati</taxon>
        <taxon>Pseudomonadota</taxon>
        <taxon>Gammaproteobacteria</taxon>
        <taxon>Aeromonadales</taxon>
        <taxon>Aeromonadaceae</taxon>
        <taxon>Pseudaeromonas</taxon>
    </lineage>
</organism>
<evidence type="ECO:0000256" key="3">
    <source>
        <dbReference type="ARBA" id="ARBA00005267"/>
    </source>
</evidence>
<evidence type="ECO:0000256" key="8">
    <source>
        <dbReference type="PIRNR" id="PIRNR038996"/>
    </source>
</evidence>
<dbReference type="RefSeq" id="WP_377151554.1">
    <property type="nucleotide sequence ID" value="NZ_JBHSAF010000006.1"/>
</dbReference>
<evidence type="ECO:0000313" key="10">
    <source>
        <dbReference type="EMBL" id="MFC3913282.1"/>
    </source>
</evidence>
<comment type="function">
    <text evidence="2 8">Low-potential electron donor to a number of redox enzymes.</text>
</comment>
<dbReference type="EMBL" id="JBHSAF010000006">
    <property type="protein sequence ID" value="MFC3913282.1"/>
    <property type="molecule type" value="Genomic_DNA"/>
</dbReference>